<proteinExistence type="predicted"/>
<evidence type="ECO:0000313" key="3">
    <source>
        <dbReference type="Proteomes" id="UP000035540"/>
    </source>
</evidence>
<dbReference type="STRING" id="136857.CTEST_02380"/>
<sequence length="66" mass="7688">MDFEEFSRQFRERTAQRMVEFEKALAQAQKRVEKSVEAPKPAATNYHNTPRKPAARGRVQGVLRKN</sequence>
<dbReference type="KEGG" id="cted:CTEST_02380"/>
<dbReference type="AlphaFoldDB" id="A0A0G3H3E6"/>
<organism evidence="2 3">
    <name type="scientific">Corynebacterium testudinoris</name>
    <dbReference type="NCBI Taxonomy" id="136857"/>
    <lineage>
        <taxon>Bacteria</taxon>
        <taxon>Bacillati</taxon>
        <taxon>Actinomycetota</taxon>
        <taxon>Actinomycetes</taxon>
        <taxon>Mycobacteriales</taxon>
        <taxon>Corynebacteriaceae</taxon>
        <taxon>Corynebacterium</taxon>
    </lineage>
</organism>
<keyword evidence="3" id="KW-1185">Reference proteome</keyword>
<dbReference type="RefSeq" id="WP_047252368.1">
    <property type="nucleotide sequence ID" value="NZ_CP011545.1"/>
</dbReference>
<evidence type="ECO:0000313" key="2">
    <source>
        <dbReference type="EMBL" id="AKK07931.1"/>
    </source>
</evidence>
<reference evidence="2 3" key="1">
    <citation type="journal article" date="2015" name="Genome Announc.">
        <title>Complete Genome Sequence of the Type Strain Corynebacterium testudinoris DSM 44614, Recovered from Necrotic Lesions in the Mouth of a Tortoise.</title>
        <authorList>
            <person name="Ruckert C."/>
            <person name="Kriete M."/>
            <person name="Jaenicke S."/>
            <person name="Winkler A."/>
            <person name="Tauch A."/>
        </authorList>
    </citation>
    <scope>NUCLEOTIDE SEQUENCE [LARGE SCALE GENOMIC DNA]</scope>
    <source>
        <strain evidence="2 3">DSM 44614</strain>
    </source>
</reference>
<accession>A0A0G3H3E6</accession>
<protein>
    <submittedName>
        <fullName evidence="2">Uncharacterized protein</fullName>
    </submittedName>
</protein>
<reference evidence="3" key="2">
    <citation type="submission" date="2015-05" db="EMBL/GenBank/DDBJ databases">
        <title>Complete genome sequence of Corynebacterium testudinoris DSM 44614, recovered from necrotic lesions in the mouth of a tortoise.</title>
        <authorList>
            <person name="Ruckert C."/>
            <person name="Albersmeier A."/>
            <person name="Winkler A."/>
            <person name="Tauch A."/>
        </authorList>
    </citation>
    <scope>NUCLEOTIDE SEQUENCE [LARGE SCALE GENOMIC DNA]</scope>
    <source>
        <strain evidence="3">DSM 44614</strain>
    </source>
</reference>
<dbReference type="PATRIC" id="fig|136857.5.peg.466"/>
<gene>
    <name evidence="2" type="ORF">CTEST_02380</name>
</gene>
<feature type="region of interest" description="Disordered" evidence="1">
    <location>
        <begin position="32"/>
        <end position="66"/>
    </location>
</feature>
<dbReference type="Proteomes" id="UP000035540">
    <property type="component" value="Chromosome"/>
</dbReference>
<name>A0A0G3H3E6_9CORY</name>
<dbReference type="OrthoDB" id="4421812at2"/>
<dbReference type="EMBL" id="CP011545">
    <property type="protein sequence ID" value="AKK07931.1"/>
    <property type="molecule type" value="Genomic_DNA"/>
</dbReference>
<evidence type="ECO:0000256" key="1">
    <source>
        <dbReference type="SAM" id="MobiDB-lite"/>
    </source>
</evidence>